<dbReference type="PANTHER" id="PTHR10648:SF4">
    <property type="entry name" value="PROTEIN PHOSPHATASE 2 (FORMERLY 2A), REGULATORY SUBUNIT A, BETA ISOFORM-RELATED"/>
    <property type="match status" value="1"/>
</dbReference>
<sequence>LHRMSCLFCFNTLCEAVGPENTVKELLPVVQQLSDDPVPNVRFNVAKTLLRIGRVIDQGVVNSQIKPLLMKMCNDSEFDVRYFADETRMALSVAT</sequence>
<dbReference type="InterPro" id="IPR016024">
    <property type="entry name" value="ARM-type_fold"/>
</dbReference>
<name>A0A183E4D4_9BILA</name>
<dbReference type="GO" id="GO:0000159">
    <property type="term" value="C:protein phosphatase type 2A complex"/>
    <property type="evidence" value="ECO:0007669"/>
    <property type="project" value="TreeGrafter"/>
</dbReference>
<dbReference type="WBParaSite" id="GPUH_0001584701-mRNA-1">
    <property type="protein sequence ID" value="GPUH_0001584701-mRNA-1"/>
    <property type="gene ID" value="GPUH_0001584701"/>
</dbReference>
<dbReference type="GO" id="GO:0005829">
    <property type="term" value="C:cytosol"/>
    <property type="evidence" value="ECO:0007669"/>
    <property type="project" value="TreeGrafter"/>
</dbReference>
<protein>
    <submittedName>
        <fullName evidence="4">Adaptin_N domain-containing protein</fullName>
    </submittedName>
</protein>
<dbReference type="GO" id="GO:0005634">
    <property type="term" value="C:nucleus"/>
    <property type="evidence" value="ECO:0007669"/>
    <property type="project" value="TreeGrafter"/>
</dbReference>
<dbReference type="InterPro" id="IPR021133">
    <property type="entry name" value="HEAT_type_2"/>
</dbReference>
<dbReference type="InterPro" id="IPR011989">
    <property type="entry name" value="ARM-like"/>
</dbReference>
<accession>A0A183E4D4</accession>
<dbReference type="PANTHER" id="PTHR10648">
    <property type="entry name" value="SERINE/THREONINE-PROTEIN PHOSPHATASE PP2A 65 KDA REGULATORY SUBUNIT"/>
    <property type="match status" value="1"/>
</dbReference>
<dbReference type="GO" id="GO:0019888">
    <property type="term" value="F:protein phosphatase regulator activity"/>
    <property type="evidence" value="ECO:0007669"/>
    <property type="project" value="TreeGrafter"/>
</dbReference>
<keyword evidence="3" id="KW-0732">Signal</keyword>
<dbReference type="PROSITE" id="PS50077">
    <property type="entry name" value="HEAT_REPEAT"/>
    <property type="match status" value="2"/>
</dbReference>
<organism evidence="4">
    <name type="scientific">Gongylonema pulchrum</name>
    <dbReference type="NCBI Taxonomy" id="637853"/>
    <lineage>
        <taxon>Eukaryota</taxon>
        <taxon>Metazoa</taxon>
        <taxon>Ecdysozoa</taxon>
        <taxon>Nematoda</taxon>
        <taxon>Chromadorea</taxon>
        <taxon>Rhabditida</taxon>
        <taxon>Spirurina</taxon>
        <taxon>Spiruromorpha</taxon>
        <taxon>Spiruroidea</taxon>
        <taxon>Gongylonematidae</taxon>
        <taxon>Gongylonema</taxon>
    </lineage>
</organism>
<evidence type="ECO:0000256" key="3">
    <source>
        <dbReference type="SAM" id="SignalP"/>
    </source>
</evidence>
<feature type="chain" id="PRO_5008148576" evidence="3">
    <location>
        <begin position="17"/>
        <end position="95"/>
    </location>
</feature>
<feature type="signal peptide" evidence="3">
    <location>
        <begin position="1"/>
        <end position="16"/>
    </location>
</feature>
<reference evidence="4" key="1">
    <citation type="submission" date="2016-06" db="UniProtKB">
        <authorList>
            <consortium name="WormBaseParasite"/>
        </authorList>
    </citation>
    <scope>IDENTIFICATION</scope>
</reference>
<dbReference type="Gene3D" id="1.25.10.10">
    <property type="entry name" value="Leucine-rich Repeat Variant"/>
    <property type="match status" value="1"/>
</dbReference>
<dbReference type="InterPro" id="IPR051023">
    <property type="entry name" value="PP2A_Regulatory_Subunit_A"/>
</dbReference>
<evidence type="ECO:0000256" key="2">
    <source>
        <dbReference type="PROSITE-ProRule" id="PRU00103"/>
    </source>
</evidence>
<dbReference type="Pfam" id="PF02985">
    <property type="entry name" value="HEAT"/>
    <property type="match status" value="1"/>
</dbReference>
<evidence type="ECO:0000313" key="4">
    <source>
        <dbReference type="WBParaSite" id="GPUH_0001584701-mRNA-1"/>
    </source>
</evidence>
<dbReference type="AlphaFoldDB" id="A0A183E4D4"/>
<evidence type="ECO:0000256" key="1">
    <source>
        <dbReference type="ARBA" id="ARBA00022737"/>
    </source>
</evidence>
<proteinExistence type="predicted"/>
<feature type="repeat" description="HEAT" evidence="2">
    <location>
        <begin position="65"/>
        <end position="95"/>
    </location>
</feature>
<feature type="repeat" description="HEAT" evidence="2">
    <location>
        <begin position="26"/>
        <end position="64"/>
    </location>
</feature>
<dbReference type="InterPro" id="IPR000357">
    <property type="entry name" value="HEAT"/>
</dbReference>
<dbReference type="SUPFAM" id="SSF48371">
    <property type="entry name" value="ARM repeat"/>
    <property type="match status" value="1"/>
</dbReference>
<keyword evidence="1" id="KW-0677">Repeat</keyword>